<sequence>MAVGSHRDKAGCKRMRSEAGELDIIPGSQGLDRIIGDVPQLGGIGLSRRASKQLRCRVRYAGTRRTEMLGQVVYG</sequence>
<name>A0A9D4UN83_ADICA</name>
<keyword evidence="2" id="KW-1185">Reference proteome</keyword>
<protein>
    <submittedName>
        <fullName evidence="1">Uncharacterized protein</fullName>
    </submittedName>
</protein>
<proteinExistence type="predicted"/>
<organism evidence="1 2">
    <name type="scientific">Adiantum capillus-veneris</name>
    <name type="common">Maidenhair fern</name>
    <dbReference type="NCBI Taxonomy" id="13818"/>
    <lineage>
        <taxon>Eukaryota</taxon>
        <taxon>Viridiplantae</taxon>
        <taxon>Streptophyta</taxon>
        <taxon>Embryophyta</taxon>
        <taxon>Tracheophyta</taxon>
        <taxon>Polypodiopsida</taxon>
        <taxon>Polypodiidae</taxon>
        <taxon>Polypodiales</taxon>
        <taxon>Pteridineae</taxon>
        <taxon>Pteridaceae</taxon>
        <taxon>Vittarioideae</taxon>
        <taxon>Adiantum</taxon>
    </lineage>
</organism>
<evidence type="ECO:0000313" key="2">
    <source>
        <dbReference type="Proteomes" id="UP000886520"/>
    </source>
</evidence>
<gene>
    <name evidence="1" type="ORF">GOP47_0014900</name>
</gene>
<evidence type="ECO:0000313" key="1">
    <source>
        <dbReference type="EMBL" id="KAI5070557.1"/>
    </source>
</evidence>
<reference evidence="1" key="1">
    <citation type="submission" date="2021-01" db="EMBL/GenBank/DDBJ databases">
        <title>Adiantum capillus-veneris genome.</title>
        <authorList>
            <person name="Fang Y."/>
            <person name="Liao Q."/>
        </authorList>
    </citation>
    <scope>NUCLEOTIDE SEQUENCE</scope>
    <source>
        <strain evidence="1">H3</strain>
        <tissue evidence="1">Leaf</tissue>
    </source>
</reference>
<dbReference type="EMBL" id="JABFUD020000014">
    <property type="protein sequence ID" value="KAI5070557.1"/>
    <property type="molecule type" value="Genomic_DNA"/>
</dbReference>
<accession>A0A9D4UN83</accession>
<dbReference type="AlphaFoldDB" id="A0A9D4UN83"/>
<comment type="caution">
    <text evidence="1">The sequence shown here is derived from an EMBL/GenBank/DDBJ whole genome shotgun (WGS) entry which is preliminary data.</text>
</comment>
<dbReference type="Proteomes" id="UP000886520">
    <property type="component" value="Chromosome 14"/>
</dbReference>